<evidence type="ECO:0000313" key="1">
    <source>
        <dbReference type="EMBL" id="CAH1392363.1"/>
    </source>
</evidence>
<sequence>MIPPEPIQCMSCKTIYKTYLKDYMTDEVIFYNKCSDCQIKEEVIDEILLSDFKFSLARLEKEMQEIKKWMWDVLCKARHSRPLYDRRDSACAASWCKSEGVTNYKVQCHIFSKQFHTYCLGLTTYDFQTLRCNDCMEDPSSSSSKPKVRAFPQSRNLKKVIVNKRPSLIHKCERKKYQ</sequence>
<gene>
    <name evidence="1" type="ORF">NEZAVI_LOCUS3200</name>
</gene>
<accession>A0A9P0E9H7</accession>
<reference evidence="1" key="1">
    <citation type="submission" date="2022-01" db="EMBL/GenBank/DDBJ databases">
        <authorList>
            <person name="King R."/>
        </authorList>
    </citation>
    <scope>NUCLEOTIDE SEQUENCE</scope>
</reference>
<organism evidence="1 2">
    <name type="scientific">Nezara viridula</name>
    <name type="common">Southern green stink bug</name>
    <name type="synonym">Cimex viridulus</name>
    <dbReference type="NCBI Taxonomy" id="85310"/>
    <lineage>
        <taxon>Eukaryota</taxon>
        <taxon>Metazoa</taxon>
        <taxon>Ecdysozoa</taxon>
        <taxon>Arthropoda</taxon>
        <taxon>Hexapoda</taxon>
        <taxon>Insecta</taxon>
        <taxon>Pterygota</taxon>
        <taxon>Neoptera</taxon>
        <taxon>Paraneoptera</taxon>
        <taxon>Hemiptera</taxon>
        <taxon>Heteroptera</taxon>
        <taxon>Panheteroptera</taxon>
        <taxon>Pentatomomorpha</taxon>
        <taxon>Pentatomoidea</taxon>
        <taxon>Pentatomidae</taxon>
        <taxon>Pentatominae</taxon>
        <taxon>Nezara</taxon>
    </lineage>
</organism>
<name>A0A9P0E9H7_NEZVI</name>
<proteinExistence type="predicted"/>
<dbReference type="AlphaFoldDB" id="A0A9P0E9H7"/>
<keyword evidence="2" id="KW-1185">Reference proteome</keyword>
<dbReference type="OrthoDB" id="10577071at2759"/>
<dbReference type="EMBL" id="OV725077">
    <property type="protein sequence ID" value="CAH1392363.1"/>
    <property type="molecule type" value="Genomic_DNA"/>
</dbReference>
<protein>
    <submittedName>
        <fullName evidence="1">Uncharacterized protein</fullName>
    </submittedName>
</protein>
<evidence type="ECO:0000313" key="2">
    <source>
        <dbReference type="Proteomes" id="UP001152798"/>
    </source>
</evidence>
<dbReference type="Proteomes" id="UP001152798">
    <property type="component" value="Chromosome 1"/>
</dbReference>